<keyword evidence="2" id="KW-1185">Reference proteome</keyword>
<dbReference type="Proteomes" id="UP000555564">
    <property type="component" value="Unassembled WGS sequence"/>
</dbReference>
<protein>
    <submittedName>
        <fullName evidence="1">Cytoskeletal protein CcmA (Bactofilin family)</fullName>
    </submittedName>
</protein>
<evidence type="ECO:0000313" key="1">
    <source>
        <dbReference type="EMBL" id="MBB6470985.1"/>
    </source>
</evidence>
<evidence type="ECO:0000313" key="2">
    <source>
        <dbReference type="Proteomes" id="UP000555564"/>
    </source>
</evidence>
<name>A0A7X0I9A1_9ACTN</name>
<proteinExistence type="predicted"/>
<dbReference type="RefSeq" id="WP_184978266.1">
    <property type="nucleotide sequence ID" value="NZ_BAAALO010000083.1"/>
</dbReference>
<dbReference type="AlphaFoldDB" id="A0A7X0I9A1"/>
<sequence length="433" mass="46034">MGPAVPCTPPLVHKEIFLMSGPNLLHYSTTTTPATLEAGTPEKPAPARIDLTVSSPSGQQIYCQKIDIAVPAGTPEGAYFTEKPKGEVIGGNWSPLSFQMKTGQELGLATGTSYYQLIFEPPIPEFELVNEPLQFRVSGTLAASGGSGLNCFITEYSDTTSGSSKRRDPLALSLPTVEPVFYLHNFLSTAPDKPTVPRTRFNAGDTVRFSWESNGSYFQLYDGDGTTLYEGPGTFCTVPQGKIVNDTTFTLKAVATSGTQQSDDSTPAYRYATLTVTITNPTLSGLTSTGDIAAKSRLAVDGQMTANGGLTVNQLLTANDEVSVRRLLTADSGLTTNGTLNANGSLYVSNQLSANGGLSVDGHLSVDGTLDVRDKLTANGGLTVEDDCQINTHLHANSDLTVYWGPYKKITTGSYNGLYVNYDLNVAGAIHKL</sequence>
<comment type="caution">
    <text evidence="1">The sequence shown here is derived from an EMBL/GenBank/DDBJ whole genome shotgun (WGS) entry which is preliminary data.</text>
</comment>
<dbReference type="EMBL" id="JACHIU010000001">
    <property type="protein sequence ID" value="MBB6470985.1"/>
    <property type="molecule type" value="Genomic_DNA"/>
</dbReference>
<reference evidence="1 2" key="1">
    <citation type="submission" date="2020-08" db="EMBL/GenBank/DDBJ databases">
        <title>Sequencing the genomes of 1000 actinobacteria strains.</title>
        <authorList>
            <person name="Klenk H.-P."/>
        </authorList>
    </citation>
    <scope>NUCLEOTIDE SEQUENCE [LARGE SCALE GENOMIC DNA]</scope>
    <source>
        <strain evidence="1 2">DSM 44936</strain>
    </source>
</reference>
<accession>A0A7X0I9A1</accession>
<organism evidence="1 2">
    <name type="scientific">Sphaerisporangium rubeum</name>
    <dbReference type="NCBI Taxonomy" id="321317"/>
    <lineage>
        <taxon>Bacteria</taxon>
        <taxon>Bacillati</taxon>
        <taxon>Actinomycetota</taxon>
        <taxon>Actinomycetes</taxon>
        <taxon>Streptosporangiales</taxon>
        <taxon>Streptosporangiaceae</taxon>
        <taxon>Sphaerisporangium</taxon>
    </lineage>
</organism>
<gene>
    <name evidence="1" type="ORF">BJ992_000416</name>
</gene>